<evidence type="ECO:0000256" key="4">
    <source>
        <dbReference type="ARBA" id="ARBA00022764"/>
    </source>
</evidence>
<dbReference type="EMBL" id="LT629751">
    <property type="protein sequence ID" value="SDT31789.1"/>
    <property type="molecule type" value="Genomic_DNA"/>
</dbReference>
<evidence type="ECO:0000256" key="2">
    <source>
        <dbReference type="ARBA" id="ARBA00022448"/>
    </source>
</evidence>
<keyword evidence="3 5" id="KW-0732">Signal</keyword>
<dbReference type="Proteomes" id="UP000243359">
    <property type="component" value="Chromosome I"/>
</dbReference>
<feature type="chain" id="PRO_5009267558" evidence="5">
    <location>
        <begin position="21"/>
        <end position="352"/>
    </location>
</feature>
<dbReference type="AlphaFoldDB" id="A0A1H1ZDV7"/>
<evidence type="ECO:0000313" key="7">
    <source>
        <dbReference type="Proteomes" id="UP000243359"/>
    </source>
</evidence>
<comment type="subcellular location">
    <subcellularLocation>
        <location evidence="1">Periplasm</location>
    </subcellularLocation>
</comment>
<keyword evidence="2" id="KW-0813">Transport</keyword>
<dbReference type="PANTHER" id="PTHR30222">
    <property type="entry name" value="SPERMIDINE/PUTRESCINE-BINDING PERIPLASMIC PROTEIN"/>
    <property type="match status" value="1"/>
</dbReference>
<dbReference type="SUPFAM" id="SSF53850">
    <property type="entry name" value="Periplasmic binding protein-like II"/>
    <property type="match status" value="1"/>
</dbReference>
<evidence type="ECO:0000256" key="3">
    <source>
        <dbReference type="ARBA" id="ARBA00022729"/>
    </source>
</evidence>
<organism evidence="6 7">
    <name type="scientific">Pseudomonas oryzae</name>
    <dbReference type="NCBI Taxonomy" id="1392877"/>
    <lineage>
        <taxon>Bacteria</taxon>
        <taxon>Pseudomonadati</taxon>
        <taxon>Pseudomonadota</taxon>
        <taxon>Gammaproteobacteria</taxon>
        <taxon>Pseudomonadales</taxon>
        <taxon>Pseudomonadaceae</taxon>
        <taxon>Pseudomonas</taxon>
    </lineage>
</organism>
<dbReference type="InterPro" id="IPR006059">
    <property type="entry name" value="SBP"/>
</dbReference>
<dbReference type="OrthoDB" id="6796350at2"/>
<sequence>MLKRMALALGLGLGATLAQAADVLRVYGWEGRLAPSVIEAFENQSGIKVEYTTYSKAEDVLRDVGFGIRYDVVFPAHFHLPALIDSQRLQPLDQARLSNLKQVDPDLLAMLSSFEGETRHAVPYLWGTVGLALNVSKVVDTLGVQPEDSWGLLFDAQNSARLAQCGIGLLDAREEAVSLLLNYKGRALGRSGPRQIQQAGADLAALRGKATSFGNSAYIEQLASGKLCMAMAWSGHVLKAADSGAPLRYVTPREGALMFIDTMAIPRNAEHVDAAYRFIDFLASGEANTRNARETLFYPVTRIDSPAMARLASERLDLVVTGEQRRSYYYLEALSAKQKNAVDASWVQVAGK</sequence>
<dbReference type="InterPro" id="IPR001188">
    <property type="entry name" value="Sperm_putr-bd"/>
</dbReference>
<name>A0A1H1ZDV7_9PSED</name>
<dbReference type="Pfam" id="PF13416">
    <property type="entry name" value="SBP_bac_8"/>
    <property type="match status" value="1"/>
</dbReference>
<keyword evidence="7" id="KW-1185">Reference proteome</keyword>
<accession>A0A1H1ZDV7</accession>
<gene>
    <name evidence="6" type="ORF">SAMN05216221_4207</name>
</gene>
<reference evidence="7" key="1">
    <citation type="submission" date="2016-10" db="EMBL/GenBank/DDBJ databases">
        <authorList>
            <person name="Varghese N."/>
            <person name="Submissions S."/>
        </authorList>
    </citation>
    <scope>NUCLEOTIDE SEQUENCE [LARGE SCALE GENOMIC DNA]</scope>
    <source>
        <strain evidence="7">KCTC 32247</strain>
    </source>
</reference>
<dbReference type="GO" id="GO:0015846">
    <property type="term" value="P:polyamine transport"/>
    <property type="evidence" value="ECO:0007669"/>
    <property type="project" value="InterPro"/>
</dbReference>
<dbReference type="Gene3D" id="3.40.190.10">
    <property type="entry name" value="Periplasmic binding protein-like II"/>
    <property type="match status" value="2"/>
</dbReference>
<dbReference type="PANTHER" id="PTHR30222:SF18">
    <property type="entry name" value="BIFUNCTIONAL POLYHYDROXYBUTYRATE SYNTHASE _ ABC TRANSPORTER PERIPLASMIC BINDING PROTEIN-RELATED"/>
    <property type="match status" value="1"/>
</dbReference>
<dbReference type="GO" id="GO:0042597">
    <property type="term" value="C:periplasmic space"/>
    <property type="evidence" value="ECO:0007669"/>
    <property type="project" value="UniProtKB-SubCell"/>
</dbReference>
<dbReference type="STRING" id="1392877.SAMN05216221_4207"/>
<feature type="signal peptide" evidence="5">
    <location>
        <begin position="1"/>
        <end position="20"/>
    </location>
</feature>
<dbReference type="RefSeq" id="WP_157719559.1">
    <property type="nucleotide sequence ID" value="NZ_LT629751.1"/>
</dbReference>
<proteinExistence type="predicted"/>
<dbReference type="GO" id="GO:0019808">
    <property type="term" value="F:polyamine binding"/>
    <property type="evidence" value="ECO:0007669"/>
    <property type="project" value="InterPro"/>
</dbReference>
<keyword evidence="4" id="KW-0574">Periplasm</keyword>
<evidence type="ECO:0000256" key="1">
    <source>
        <dbReference type="ARBA" id="ARBA00004418"/>
    </source>
</evidence>
<evidence type="ECO:0000313" key="6">
    <source>
        <dbReference type="EMBL" id="SDT31789.1"/>
    </source>
</evidence>
<dbReference type="PRINTS" id="PR00909">
    <property type="entry name" value="SPERMDNBNDNG"/>
</dbReference>
<evidence type="ECO:0000256" key="5">
    <source>
        <dbReference type="SAM" id="SignalP"/>
    </source>
</evidence>
<protein>
    <submittedName>
        <fullName evidence="6">Putrescine transport system substrate-binding protein</fullName>
    </submittedName>
</protein>